<dbReference type="AlphaFoldDB" id="G8YHP3"/>
<dbReference type="InParanoid" id="G8YHP3"/>
<proteinExistence type="inferred from homology"/>
<evidence type="ECO:0000256" key="4">
    <source>
        <dbReference type="ARBA" id="ARBA00022670"/>
    </source>
</evidence>
<dbReference type="PANTHER" id="PTHR28570:SF4">
    <property type="entry name" value="VACUOLAR AMINOPEPTIDASE 1"/>
    <property type="match status" value="1"/>
</dbReference>
<evidence type="ECO:0000256" key="2">
    <source>
        <dbReference type="ARBA" id="ARBA00008290"/>
    </source>
</evidence>
<keyword evidence="4 9" id="KW-0645">Protease</keyword>
<dbReference type="GO" id="GO:0070006">
    <property type="term" value="F:metalloaminopeptidase activity"/>
    <property type="evidence" value="ECO:0007669"/>
    <property type="project" value="TreeGrafter"/>
</dbReference>
<keyword evidence="6 9" id="KW-0378">Hydrolase</keyword>
<keyword evidence="8 9" id="KW-0482">Metalloprotease</keyword>
<evidence type="ECO:0000256" key="5">
    <source>
        <dbReference type="ARBA" id="ARBA00022723"/>
    </source>
</evidence>
<dbReference type="eggNOG" id="KOG2596">
    <property type="taxonomic scope" value="Eukaryota"/>
</dbReference>
<reference evidence="11" key="1">
    <citation type="submission" date="2011-10" db="EMBL/GenBank/DDBJ databases">
        <authorList>
            <person name="Genoscope - CEA"/>
        </authorList>
    </citation>
    <scope>NUCLEOTIDE SEQUENCE</scope>
</reference>
<gene>
    <name evidence="11" type="primary">Piso0_003282</name>
    <name evidence="10" type="ORF">GNLVRS01_PISO0G08894g</name>
    <name evidence="11" type="ORF">GNLVRS01_PISO0H08895g</name>
</gene>
<dbReference type="Gene3D" id="3.40.630.10">
    <property type="entry name" value="Zn peptidases"/>
    <property type="match status" value="1"/>
</dbReference>
<evidence type="ECO:0000313" key="10">
    <source>
        <dbReference type="EMBL" id="CCE80180.1"/>
    </source>
</evidence>
<dbReference type="Proteomes" id="UP000005222">
    <property type="component" value="Chromosome H"/>
</dbReference>
<evidence type="ECO:0000313" key="12">
    <source>
        <dbReference type="Proteomes" id="UP000005222"/>
    </source>
</evidence>
<comment type="cofactor">
    <cofactor evidence="1">
        <name>Zn(2+)</name>
        <dbReference type="ChEBI" id="CHEBI:29105"/>
    </cofactor>
</comment>
<name>G8YHP3_PICSO</name>
<dbReference type="HOGENOM" id="CLU_019532_3_1_1"/>
<evidence type="ECO:0000256" key="6">
    <source>
        <dbReference type="ARBA" id="ARBA00022801"/>
    </source>
</evidence>
<reference evidence="12" key="2">
    <citation type="journal article" date="2012" name="G3 (Bethesda)">
        <title>Pichia sorbitophila, an interspecies yeast hybrid reveals early steps of genome resolution following polyploidization.</title>
        <authorList>
            <person name="Leh Louis V."/>
            <person name="Despons L."/>
            <person name="Friedrich A."/>
            <person name="Martin T."/>
            <person name="Durrens P."/>
            <person name="Casaregola S."/>
            <person name="Neuveglise C."/>
            <person name="Fairhead C."/>
            <person name="Marck C."/>
            <person name="Cruz J.A."/>
            <person name="Straub M.L."/>
            <person name="Kugler V."/>
            <person name="Sacerdot C."/>
            <person name="Uzunov Z."/>
            <person name="Thierry A."/>
            <person name="Weiss S."/>
            <person name="Bleykasten C."/>
            <person name="De Montigny J."/>
            <person name="Jacques N."/>
            <person name="Jung P."/>
            <person name="Lemaire M."/>
            <person name="Mallet S."/>
            <person name="Morel G."/>
            <person name="Richard G.F."/>
            <person name="Sarkar A."/>
            <person name="Savel G."/>
            <person name="Schacherer J."/>
            <person name="Seret M.L."/>
            <person name="Talla E."/>
            <person name="Samson G."/>
            <person name="Jubin C."/>
            <person name="Poulain J."/>
            <person name="Vacherie B."/>
            <person name="Barbe V."/>
            <person name="Pelletier E."/>
            <person name="Sherman D.J."/>
            <person name="Westhof E."/>
            <person name="Weissenbach J."/>
            <person name="Baret P.V."/>
            <person name="Wincker P."/>
            <person name="Gaillardin C."/>
            <person name="Dujon B."/>
            <person name="Souciet J.L."/>
        </authorList>
    </citation>
    <scope>NUCLEOTIDE SEQUENCE [LARGE SCALE GENOMIC DNA]</scope>
    <source>
        <strain evidence="12">ATCC MYA-4447 / BCRC 22081 / CBS 7064 / NBRC 10061 / NRRL Y-12695</strain>
    </source>
</reference>
<evidence type="ECO:0000256" key="3">
    <source>
        <dbReference type="ARBA" id="ARBA00022438"/>
    </source>
</evidence>
<dbReference type="STRING" id="559304.G8YHP3"/>
<dbReference type="GO" id="GO:0000324">
    <property type="term" value="C:fungal-type vacuole"/>
    <property type="evidence" value="ECO:0007669"/>
    <property type="project" value="TreeGrafter"/>
</dbReference>
<dbReference type="Proteomes" id="UP000005222">
    <property type="component" value="Chromosome G"/>
</dbReference>
<dbReference type="GO" id="GO:0006508">
    <property type="term" value="P:proteolysis"/>
    <property type="evidence" value="ECO:0007669"/>
    <property type="project" value="UniProtKB-KW"/>
</dbReference>
<evidence type="ECO:0000256" key="9">
    <source>
        <dbReference type="RuleBase" id="RU004386"/>
    </source>
</evidence>
<dbReference type="PRINTS" id="PR00932">
    <property type="entry name" value="AMINO1PTASE"/>
</dbReference>
<dbReference type="EMBL" id="FO082052">
    <property type="protein sequence ID" value="CCE80945.1"/>
    <property type="molecule type" value="Genomic_DNA"/>
</dbReference>
<dbReference type="OrthoDB" id="9880441at2759"/>
<dbReference type="PANTHER" id="PTHR28570">
    <property type="entry name" value="ASPARTYL AMINOPEPTIDASE"/>
    <property type="match status" value="1"/>
</dbReference>
<keyword evidence="3 9" id="KW-0031">Aminopeptidase</keyword>
<dbReference type="SUPFAM" id="SSF53187">
    <property type="entry name" value="Zn-dependent exopeptidases"/>
    <property type="match status" value="1"/>
</dbReference>
<accession>G8YHP3</accession>
<sequence>MLNREIQFDIASMDFDILSDDDISTLDEFELVENVHGDEQRNTEMDDKIFFERSAQKYMKFTDKNPTTYHVIEYFKHRLLSSGFKYINEKELLSDDIRKNIKEGGYFFTVRSNLSIVAFSIGGNWSPENGAAVVASHADALAVKLKSTSLKKDVEGYNMLGVANYSGSLSRCWIDRDLGIGGVVIAKQNGRVVKKLVSSAGYPVAKIPRLAEHFGDIADEPYNKETKMVPIIGYGEKPSASESETKAPLYGKHPISLLRYVSSITSCSVEDILAIDLELFDVQASARGGLDHEFIFASRMDDRLCSFSNIEALVQHKESTEDQIKESDVFSIAAVFNSEEIGSRTTSGAQSTFLSATIERVLNAKNYSSNERPLVYANSAILSVDVTHAFNPDFADAYLPDHYPLPNTGVSVKVDPDGYVATDAFGIALVEMVASRNDLKVQRFQRRNGTASGSTIGPILATTTGARVIDVGLPILSMHSIREASGYKEPGLGIRFFESFFRDWRQVKESMPDY</sequence>
<dbReference type="GO" id="GO:0008270">
    <property type="term" value="F:zinc ion binding"/>
    <property type="evidence" value="ECO:0007669"/>
    <property type="project" value="InterPro"/>
</dbReference>
<dbReference type="Gene3D" id="2.30.250.10">
    <property type="entry name" value="Aminopeptidase i, Domain 2"/>
    <property type="match status" value="1"/>
</dbReference>
<evidence type="ECO:0000256" key="7">
    <source>
        <dbReference type="ARBA" id="ARBA00022833"/>
    </source>
</evidence>
<evidence type="ECO:0000256" key="8">
    <source>
        <dbReference type="ARBA" id="ARBA00023049"/>
    </source>
</evidence>
<dbReference type="InterPro" id="IPR023358">
    <property type="entry name" value="Peptidase_M18_dom2"/>
</dbReference>
<dbReference type="EMBL" id="FO082053">
    <property type="protein sequence ID" value="CCE80180.1"/>
    <property type="molecule type" value="Genomic_DNA"/>
</dbReference>
<comment type="similarity">
    <text evidence="2 9">Belongs to the peptidase M18 family.</text>
</comment>
<protein>
    <submittedName>
        <fullName evidence="11">Piso0_003282 protein</fullName>
    </submittedName>
</protein>
<dbReference type="InterPro" id="IPR001948">
    <property type="entry name" value="Peptidase_M18"/>
</dbReference>
<evidence type="ECO:0000256" key="1">
    <source>
        <dbReference type="ARBA" id="ARBA00001947"/>
    </source>
</evidence>
<keyword evidence="5 9" id="KW-0479">Metal-binding</keyword>
<dbReference type="Pfam" id="PF02127">
    <property type="entry name" value="Peptidase_M18"/>
    <property type="match status" value="1"/>
</dbReference>
<evidence type="ECO:0000313" key="11">
    <source>
        <dbReference type="EMBL" id="CCE80945.1"/>
    </source>
</evidence>
<dbReference type="SUPFAM" id="SSF101821">
    <property type="entry name" value="Aminopeptidase/glucanase lid domain"/>
    <property type="match status" value="1"/>
</dbReference>
<organism evidence="11 12">
    <name type="scientific">Pichia sorbitophila (strain ATCC MYA-4447 / BCRC 22081 / CBS 7064 / NBRC 10061 / NRRL Y-12695)</name>
    <name type="common">Hybrid yeast</name>
    <dbReference type="NCBI Taxonomy" id="559304"/>
    <lineage>
        <taxon>Eukaryota</taxon>
        <taxon>Fungi</taxon>
        <taxon>Dikarya</taxon>
        <taxon>Ascomycota</taxon>
        <taxon>Saccharomycotina</taxon>
        <taxon>Pichiomycetes</taxon>
        <taxon>Debaryomycetaceae</taxon>
        <taxon>Millerozyma</taxon>
    </lineage>
</organism>
<keyword evidence="7 9" id="KW-0862">Zinc</keyword>
<keyword evidence="12" id="KW-1185">Reference proteome</keyword>